<dbReference type="OrthoDB" id="3630921at2"/>
<dbReference type="STRING" id="1068978.AMETH_0321"/>
<gene>
    <name evidence="1" type="ORF">AMETH_0321</name>
</gene>
<evidence type="ECO:0000313" key="1">
    <source>
        <dbReference type="EMBL" id="AIJ20413.1"/>
    </source>
</evidence>
<evidence type="ECO:0000313" key="2">
    <source>
        <dbReference type="Proteomes" id="UP000062973"/>
    </source>
</evidence>
<dbReference type="HOGENOM" id="CLU_1472297_0_0_11"/>
<dbReference type="Proteomes" id="UP000062973">
    <property type="component" value="Chromosome"/>
</dbReference>
<keyword evidence="2" id="KW-1185">Reference proteome</keyword>
<dbReference type="KEGG" id="amq:AMETH_0321"/>
<name>A0A076MHQ6_AMYME</name>
<organism evidence="1 2">
    <name type="scientific">Amycolatopsis methanolica 239</name>
    <dbReference type="NCBI Taxonomy" id="1068978"/>
    <lineage>
        <taxon>Bacteria</taxon>
        <taxon>Bacillati</taxon>
        <taxon>Actinomycetota</taxon>
        <taxon>Actinomycetes</taxon>
        <taxon>Pseudonocardiales</taxon>
        <taxon>Pseudonocardiaceae</taxon>
        <taxon>Amycolatopsis</taxon>
        <taxon>Amycolatopsis methanolica group</taxon>
    </lineage>
</organism>
<sequence length="183" mass="21049">MRTAKTLKIDSPFAGGTTWDVVDRTVIGALAPTMISTLRRGSEDFLWFAERRIAGHQLGRPGRWDHPVERELLGWRSRLAFELDPPVVIPEIDLKLSHWVRNTHEEFLRRLPDTGGMVQLESVRDVDAWLHTLIDHYKAVKAAGEEQLDPDVRATLMAWFRNTFFKIRRAADRVGLTRVRPTS</sequence>
<dbReference type="EMBL" id="CP009110">
    <property type="protein sequence ID" value="AIJ20413.1"/>
    <property type="molecule type" value="Genomic_DNA"/>
</dbReference>
<dbReference type="RefSeq" id="WP_017986280.1">
    <property type="nucleotide sequence ID" value="NZ_AQUL01000001.1"/>
</dbReference>
<dbReference type="AlphaFoldDB" id="A0A076MHQ6"/>
<protein>
    <submittedName>
        <fullName evidence="1">Uncharacterized protein</fullName>
    </submittedName>
</protein>
<reference evidence="1 2" key="1">
    <citation type="submission" date="2014-07" db="EMBL/GenBank/DDBJ databases">
        <title>Whole Genome Sequence of the Amycolatopsis methanolica 239.</title>
        <authorList>
            <person name="Tang B."/>
        </authorList>
    </citation>
    <scope>NUCLEOTIDE SEQUENCE [LARGE SCALE GENOMIC DNA]</scope>
    <source>
        <strain evidence="1 2">239</strain>
    </source>
</reference>
<dbReference type="PATRIC" id="fig|1068978.7.peg.344"/>
<accession>A0A076MHQ6</accession>
<proteinExistence type="predicted"/>